<keyword evidence="4" id="KW-0547">Nucleotide-binding</keyword>
<evidence type="ECO:0000256" key="5">
    <source>
        <dbReference type="ARBA" id="ARBA00022840"/>
    </source>
</evidence>
<organism evidence="8 9">
    <name type="scientific">[Eubacterium] siraeum CAG:80</name>
    <dbReference type="NCBI Taxonomy" id="1263080"/>
    <lineage>
        <taxon>Bacteria</taxon>
        <taxon>Bacillati</taxon>
        <taxon>Bacillota</taxon>
        <taxon>Clostridia</taxon>
        <taxon>Eubacteriales</taxon>
        <taxon>Oscillospiraceae</taxon>
        <taxon>Oscillospiraceae incertae sedis</taxon>
    </lineage>
</organism>
<keyword evidence="3" id="KW-0548">Nucleotidyltransferase</keyword>
<dbReference type="PROSITE" id="PS51794">
    <property type="entry name" value="DAC"/>
    <property type="match status" value="1"/>
</dbReference>
<dbReference type="GO" id="GO:0106408">
    <property type="term" value="F:diadenylate cyclase activity"/>
    <property type="evidence" value="ECO:0007669"/>
    <property type="project" value="UniProtKB-EC"/>
</dbReference>
<dbReference type="GO" id="GO:0004016">
    <property type="term" value="F:adenylate cyclase activity"/>
    <property type="evidence" value="ECO:0007669"/>
    <property type="project" value="TreeGrafter"/>
</dbReference>
<gene>
    <name evidence="8" type="ORF">BN788_00952</name>
</gene>
<evidence type="ECO:0000313" key="8">
    <source>
        <dbReference type="EMBL" id="CDC49486.1"/>
    </source>
</evidence>
<reference evidence="8" key="1">
    <citation type="submission" date="2012-11" db="EMBL/GenBank/DDBJ databases">
        <title>Dependencies among metagenomic species, viruses, plasmids and units of genetic variation.</title>
        <authorList>
            <person name="Nielsen H.B."/>
            <person name="Almeida M."/>
            <person name="Juncker A.S."/>
            <person name="Rasmussen S."/>
            <person name="Li J."/>
            <person name="Sunagawa S."/>
            <person name="Plichta D."/>
            <person name="Gautier L."/>
            <person name="Le Chatelier E."/>
            <person name="Peletier E."/>
            <person name="Bonde I."/>
            <person name="Nielsen T."/>
            <person name="Manichanh C."/>
            <person name="Arumugam M."/>
            <person name="Batto J."/>
            <person name="Santos M.B.Q.D."/>
            <person name="Blom N."/>
            <person name="Borruel N."/>
            <person name="Burgdorf K.S."/>
            <person name="Boumezbeur F."/>
            <person name="Casellas F."/>
            <person name="Dore J."/>
            <person name="Guarner F."/>
            <person name="Hansen T."/>
            <person name="Hildebrand F."/>
            <person name="Kaas R.S."/>
            <person name="Kennedy S."/>
            <person name="Kristiansen K."/>
            <person name="Kultima J.R."/>
            <person name="Leonard P."/>
            <person name="Levenez F."/>
            <person name="Lund O."/>
            <person name="Moumen B."/>
            <person name="Le Paslier D."/>
            <person name="Pons N."/>
            <person name="Pedersen O."/>
            <person name="Prifti E."/>
            <person name="Qin J."/>
            <person name="Raes J."/>
            <person name="Tap J."/>
            <person name="Tims S."/>
            <person name="Ussery D.W."/>
            <person name="Yamada T."/>
            <person name="MetaHit consortium"/>
            <person name="Renault P."/>
            <person name="Sicheritz-Ponten T."/>
            <person name="Bork P."/>
            <person name="Wang J."/>
            <person name="Brunak S."/>
            <person name="Ehrlich S.D."/>
        </authorList>
    </citation>
    <scope>NUCLEOTIDE SEQUENCE [LARGE SCALE GENOMIC DNA]</scope>
</reference>
<feature type="region of interest" description="Disordered" evidence="6">
    <location>
        <begin position="87"/>
        <end position="114"/>
    </location>
</feature>
<evidence type="ECO:0000256" key="2">
    <source>
        <dbReference type="ARBA" id="ARBA00022679"/>
    </source>
</evidence>
<keyword evidence="2" id="KW-0808">Transferase</keyword>
<feature type="compositionally biased region" description="Basic and acidic residues" evidence="6">
    <location>
        <begin position="102"/>
        <end position="114"/>
    </location>
</feature>
<dbReference type="AlphaFoldDB" id="R6S2F3"/>
<protein>
    <submittedName>
        <fullName evidence="8">TIGR00159 family protein</fullName>
    </submittedName>
</protein>
<dbReference type="Proteomes" id="UP000018142">
    <property type="component" value="Unassembled WGS sequence"/>
</dbReference>
<dbReference type="PANTHER" id="PTHR34185">
    <property type="entry name" value="DIADENYLATE CYCLASE"/>
    <property type="match status" value="1"/>
</dbReference>
<dbReference type="Pfam" id="PF02457">
    <property type="entry name" value="DAC"/>
    <property type="match status" value="1"/>
</dbReference>
<dbReference type="EMBL" id="CBFJ010000219">
    <property type="protein sequence ID" value="CDC49486.1"/>
    <property type="molecule type" value="Genomic_DNA"/>
</dbReference>
<dbReference type="InterPro" id="IPR036888">
    <property type="entry name" value="DNA_integrity_DisA_N_sf"/>
</dbReference>
<evidence type="ECO:0000256" key="6">
    <source>
        <dbReference type="SAM" id="MobiDB-lite"/>
    </source>
</evidence>
<evidence type="ECO:0000256" key="3">
    <source>
        <dbReference type="ARBA" id="ARBA00022695"/>
    </source>
</evidence>
<evidence type="ECO:0000313" key="9">
    <source>
        <dbReference type="Proteomes" id="UP000018142"/>
    </source>
</evidence>
<evidence type="ECO:0000259" key="7">
    <source>
        <dbReference type="PROSITE" id="PS51794"/>
    </source>
</evidence>
<dbReference type="InterPro" id="IPR050338">
    <property type="entry name" value="DisA"/>
</dbReference>
<comment type="catalytic activity">
    <reaction evidence="1">
        <text>2 ATP = 3',3'-c-di-AMP + 2 diphosphate</text>
        <dbReference type="Rhea" id="RHEA:35655"/>
        <dbReference type="ChEBI" id="CHEBI:30616"/>
        <dbReference type="ChEBI" id="CHEBI:33019"/>
        <dbReference type="ChEBI" id="CHEBI:71500"/>
        <dbReference type="EC" id="2.7.7.85"/>
    </reaction>
</comment>
<dbReference type="GO" id="GO:0005524">
    <property type="term" value="F:ATP binding"/>
    <property type="evidence" value="ECO:0007669"/>
    <property type="project" value="UniProtKB-KW"/>
</dbReference>
<dbReference type="InterPro" id="IPR003390">
    <property type="entry name" value="DNA_integrity_scan_DisA_N"/>
</dbReference>
<evidence type="ECO:0000256" key="1">
    <source>
        <dbReference type="ARBA" id="ARBA00000877"/>
    </source>
</evidence>
<accession>R6S2F3</accession>
<proteinExistence type="predicted"/>
<dbReference type="SUPFAM" id="SSF143597">
    <property type="entry name" value="YojJ-like"/>
    <property type="match status" value="1"/>
</dbReference>
<dbReference type="Gene3D" id="3.40.1700.10">
    <property type="entry name" value="DNA integrity scanning protein, DisA, N-terminal domain"/>
    <property type="match status" value="1"/>
</dbReference>
<name>R6S2F3_9FIRM</name>
<evidence type="ECO:0000256" key="4">
    <source>
        <dbReference type="ARBA" id="ARBA00022741"/>
    </source>
</evidence>
<comment type="caution">
    <text evidence="8">The sequence shown here is derived from an EMBL/GenBank/DDBJ whole genome shotgun (WGS) entry which is preliminary data.</text>
</comment>
<sequence length="114" mass="12513">MIIRDSKVYAAGCFLPKPQKEELISKALGSRHRAAIGMSEVSDAVIVVVSEETGTISIAENGSLTRFYNKDTLRKLLTAKLIPEKPESKKLKDKASKKKKKNAPDAKKEKGADK</sequence>
<dbReference type="PANTHER" id="PTHR34185:SF1">
    <property type="entry name" value="DIADENYLATE CYCLASE"/>
    <property type="match status" value="1"/>
</dbReference>
<keyword evidence="5" id="KW-0067">ATP-binding</keyword>
<feature type="domain" description="DAC" evidence="7">
    <location>
        <begin position="1"/>
        <end position="72"/>
    </location>
</feature>